<dbReference type="Proteomes" id="UP000305778">
    <property type="component" value="Unassembled WGS sequence"/>
</dbReference>
<comment type="subcellular location">
    <subcellularLocation>
        <location evidence="1">Cell envelope</location>
    </subcellularLocation>
</comment>
<comment type="caution">
    <text evidence="5">The sequence shown here is derived from an EMBL/GenBank/DDBJ whole genome shotgun (WGS) entry which is preliminary data.</text>
</comment>
<organism evidence="5 6">
    <name type="scientific">Actinacidiphila oryziradicis</name>
    <dbReference type="NCBI Taxonomy" id="2571141"/>
    <lineage>
        <taxon>Bacteria</taxon>
        <taxon>Bacillati</taxon>
        <taxon>Actinomycetota</taxon>
        <taxon>Actinomycetes</taxon>
        <taxon>Kitasatosporales</taxon>
        <taxon>Streptomycetaceae</taxon>
        <taxon>Actinacidiphila</taxon>
    </lineage>
</organism>
<evidence type="ECO:0000256" key="1">
    <source>
        <dbReference type="ARBA" id="ARBA00004196"/>
    </source>
</evidence>
<dbReference type="AlphaFoldDB" id="A0A4U0SFB6"/>
<evidence type="ECO:0000313" key="6">
    <source>
        <dbReference type="Proteomes" id="UP000305778"/>
    </source>
</evidence>
<comment type="similarity">
    <text evidence="2">Belongs to the bacterial solute-binding protein 1 family.</text>
</comment>
<dbReference type="InterPro" id="IPR022386">
    <property type="entry name" value="Chitin_NgcE"/>
</dbReference>
<evidence type="ECO:0000256" key="3">
    <source>
        <dbReference type="ARBA" id="ARBA00022448"/>
    </source>
</evidence>
<dbReference type="NCBIfam" id="TIGR03851">
    <property type="entry name" value="chitin_NgcE"/>
    <property type="match status" value="1"/>
</dbReference>
<gene>
    <name evidence="5" type="primary">ngcE</name>
    <name evidence="5" type="ORF">FCI23_31440</name>
</gene>
<dbReference type="GO" id="GO:0030313">
    <property type="term" value="C:cell envelope"/>
    <property type="evidence" value="ECO:0007669"/>
    <property type="project" value="UniProtKB-SubCell"/>
</dbReference>
<evidence type="ECO:0000256" key="4">
    <source>
        <dbReference type="ARBA" id="ARBA00022729"/>
    </source>
</evidence>
<dbReference type="EMBL" id="SUMC01000038">
    <property type="protein sequence ID" value="TKA06441.1"/>
    <property type="molecule type" value="Genomic_DNA"/>
</dbReference>
<dbReference type="OrthoDB" id="8663148at2"/>
<dbReference type="PANTHER" id="PTHR43649">
    <property type="entry name" value="ARABINOSE-BINDING PROTEIN-RELATED"/>
    <property type="match status" value="1"/>
</dbReference>
<sequence>MWPAYGALRTASVPGECEGLNVASDVNRRDLIKRATAASLLAVPSAGVLSACASSGGGTSSDKTGAKTNTNPFGVTDSAALDIVIFKGGYGDAYAKSFATLYESKHKGAKAAVLSTQDITGKLQPRFNAGNPPDVIDDSGAAQIKLDVLHKNGQLADLTPLLDAPYADDPTKKVRDVLQPGTIDPGSFGGKMYALNYIYTVWGFWYSGKLFKDKGWTEPKTWADFLSLSSEIKKTGIAPFCHQGKYPYYINMVIMDLIAKNGGPDYQKRIDALDASVWDEAPAKAAIDAVYSIVDKGYLLPGTNGLTHIESQTAWNEYKAAFIPCGSWLENEQLKSTPTDFDMKFMPLPSLAGDKMPFEAIRAGAGEPFIVPEKAKNKAGGLEFLRMMLTKEGSGKFAAAANSLTVLKDGVGSDVQLRPGTASSVVALKAAGTNTFNYAYPNTQSQFDVDVQNASGELMAKRITPTQWLQRAKTAALKAKKA</sequence>
<dbReference type="PANTHER" id="PTHR43649:SF31">
    <property type="entry name" value="SN-GLYCEROL-3-PHOSPHATE-BINDING PERIPLASMIC PROTEIN UGPB"/>
    <property type="match status" value="1"/>
</dbReference>
<keyword evidence="4" id="KW-0732">Signal</keyword>
<dbReference type="InterPro" id="IPR006059">
    <property type="entry name" value="SBP"/>
</dbReference>
<reference evidence="5 6" key="1">
    <citation type="submission" date="2019-04" db="EMBL/GenBank/DDBJ databases">
        <title>Streptomyces oryziradicis sp. nov., a novel actinomycete isolated from rhizosphere soil of rice (Oryza sativa L.).</title>
        <authorList>
            <person name="Li C."/>
        </authorList>
    </citation>
    <scope>NUCLEOTIDE SEQUENCE [LARGE SCALE GENOMIC DNA]</scope>
    <source>
        <strain evidence="5 6">NEAU-C40</strain>
    </source>
</reference>
<dbReference type="SUPFAM" id="SSF53850">
    <property type="entry name" value="Periplasmic binding protein-like II"/>
    <property type="match status" value="1"/>
</dbReference>
<protein>
    <submittedName>
        <fullName evidence="5">Carbohydrate ABC transporter, N-acetylglucosamine/diacetylchitobiose-binding protein</fullName>
    </submittedName>
</protein>
<evidence type="ECO:0000313" key="5">
    <source>
        <dbReference type="EMBL" id="TKA06441.1"/>
    </source>
</evidence>
<keyword evidence="6" id="KW-1185">Reference proteome</keyword>
<evidence type="ECO:0000256" key="2">
    <source>
        <dbReference type="ARBA" id="ARBA00008520"/>
    </source>
</evidence>
<proteinExistence type="inferred from homology"/>
<dbReference type="Gene3D" id="3.40.190.10">
    <property type="entry name" value="Periplasmic binding protein-like II"/>
    <property type="match status" value="2"/>
</dbReference>
<name>A0A4U0SFB6_9ACTN</name>
<keyword evidence="3" id="KW-0813">Transport</keyword>
<dbReference type="Pfam" id="PF01547">
    <property type="entry name" value="SBP_bac_1"/>
    <property type="match status" value="1"/>
</dbReference>
<accession>A0A4U0SFB6</accession>
<dbReference type="InterPro" id="IPR050490">
    <property type="entry name" value="Bact_solute-bd_prot1"/>
</dbReference>